<feature type="domain" description="ABC transporter" evidence="10">
    <location>
        <begin position="648"/>
        <end position="884"/>
    </location>
</feature>
<dbReference type="GeneID" id="107119059"/>
<dbReference type="SUPFAM" id="SSF90123">
    <property type="entry name" value="ABC transporter transmembrane region"/>
    <property type="match status" value="2"/>
</dbReference>
<feature type="transmembrane region" description="Helical" evidence="9">
    <location>
        <begin position="32"/>
        <end position="50"/>
    </location>
</feature>
<dbReference type="Pfam" id="PF00664">
    <property type="entry name" value="ABC_membrane"/>
    <property type="match status" value="2"/>
</dbReference>
<dbReference type="InterPro" id="IPR003593">
    <property type="entry name" value="AAA+_ATPase"/>
</dbReference>
<reference evidence="13" key="1">
    <citation type="submission" date="2025-08" db="UniProtKB">
        <authorList>
            <consortium name="RefSeq"/>
        </authorList>
    </citation>
    <scope>IDENTIFICATION</scope>
</reference>
<feature type="transmembrane region" description="Helical" evidence="9">
    <location>
        <begin position="590"/>
        <end position="612"/>
    </location>
</feature>
<feature type="domain" description="ABC transmembrane type-1" evidence="11">
    <location>
        <begin position="944"/>
        <end position="1258"/>
    </location>
</feature>
<dbReference type="Gene3D" id="3.40.50.300">
    <property type="entry name" value="P-loop containing nucleotide triphosphate hydrolases"/>
    <property type="match status" value="2"/>
</dbReference>
<proteinExistence type="predicted"/>
<evidence type="ECO:0000256" key="6">
    <source>
        <dbReference type="ARBA" id="ARBA00022989"/>
    </source>
</evidence>
<feature type="transmembrane region" description="Helical" evidence="9">
    <location>
        <begin position="101"/>
        <end position="121"/>
    </location>
</feature>
<dbReference type="InterPro" id="IPR003439">
    <property type="entry name" value="ABC_transporter-like_ATP-bd"/>
</dbReference>
<accession>A0ABM1KTD0</accession>
<organism evidence="12 13">
    <name type="scientific">Gekko japonicus</name>
    <name type="common">Schlegel's Japanese gecko</name>
    <dbReference type="NCBI Taxonomy" id="146911"/>
    <lineage>
        <taxon>Eukaryota</taxon>
        <taxon>Metazoa</taxon>
        <taxon>Chordata</taxon>
        <taxon>Craniata</taxon>
        <taxon>Vertebrata</taxon>
        <taxon>Euteleostomi</taxon>
        <taxon>Lepidosauria</taxon>
        <taxon>Squamata</taxon>
        <taxon>Bifurcata</taxon>
        <taxon>Gekkota</taxon>
        <taxon>Gekkonidae</taxon>
        <taxon>Gekkoninae</taxon>
        <taxon>Gekko</taxon>
    </lineage>
</organism>
<dbReference type="InterPro" id="IPR011527">
    <property type="entry name" value="ABC1_TM_dom"/>
</dbReference>
<keyword evidence="2" id="KW-0813">Transport</keyword>
<evidence type="ECO:0000259" key="10">
    <source>
        <dbReference type="PROSITE" id="PS50893"/>
    </source>
</evidence>
<dbReference type="CDD" id="cd03250">
    <property type="entry name" value="ABCC_MRP_domain1"/>
    <property type="match status" value="1"/>
</dbReference>
<evidence type="ECO:0000256" key="1">
    <source>
        <dbReference type="ARBA" id="ARBA00004370"/>
    </source>
</evidence>
<gene>
    <name evidence="13" type="primary">ABCC10</name>
</gene>
<dbReference type="SMART" id="SM00382">
    <property type="entry name" value="AAA"/>
    <property type="match status" value="2"/>
</dbReference>
<evidence type="ECO:0000256" key="5">
    <source>
        <dbReference type="ARBA" id="ARBA00022840"/>
    </source>
</evidence>
<evidence type="ECO:0000313" key="12">
    <source>
        <dbReference type="Proteomes" id="UP000694871"/>
    </source>
</evidence>
<feature type="transmembrane region" description="Helical" evidence="9">
    <location>
        <begin position="1089"/>
        <end position="1108"/>
    </location>
</feature>
<evidence type="ECO:0000256" key="2">
    <source>
        <dbReference type="ARBA" id="ARBA00022448"/>
    </source>
</evidence>
<feature type="domain" description="ABC transporter" evidence="10">
    <location>
        <begin position="1294"/>
        <end position="1527"/>
    </location>
</feature>
<feature type="transmembrane region" description="Helical" evidence="9">
    <location>
        <begin position="551"/>
        <end position="578"/>
    </location>
</feature>
<feature type="transmembrane region" description="Helical" evidence="9">
    <location>
        <begin position="931"/>
        <end position="951"/>
    </location>
</feature>
<keyword evidence="7 9" id="KW-0472">Membrane</keyword>
<evidence type="ECO:0000256" key="4">
    <source>
        <dbReference type="ARBA" id="ARBA00022741"/>
    </source>
</evidence>
<protein>
    <submittedName>
        <fullName evidence="13">Multidrug resistance-associated protein 7</fullName>
    </submittedName>
</protein>
<keyword evidence="5" id="KW-0067">ATP-binding</keyword>
<dbReference type="SUPFAM" id="SSF52540">
    <property type="entry name" value="P-loop containing nucleoside triphosphate hydrolases"/>
    <property type="match status" value="2"/>
</dbReference>
<dbReference type="RefSeq" id="XP_015276967.1">
    <property type="nucleotide sequence ID" value="XM_015421481.1"/>
</dbReference>
<dbReference type="CDD" id="cd18605">
    <property type="entry name" value="ABC_6TM_MRP7_D2_like"/>
    <property type="match status" value="1"/>
</dbReference>
<dbReference type="PROSITE" id="PS50929">
    <property type="entry name" value="ABC_TM1F"/>
    <property type="match status" value="2"/>
</dbReference>
<feature type="transmembrane region" description="Helical" evidence="9">
    <location>
        <begin position="371"/>
        <end position="391"/>
    </location>
</feature>
<dbReference type="PANTHER" id="PTHR24223">
    <property type="entry name" value="ATP-BINDING CASSETTE SUB-FAMILY C"/>
    <property type="match status" value="1"/>
</dbReference>
<keyword evidence="12" id="KW-1185">Reference proteome</keyword>
<feature type="transmembrane region" description="Helical" evidence="9">
    <location>
        <begin position="1201"/>
        <end position="1220"/>
    </location>
</feature>
<name>A0ABM1KTD0_GEKJA</name>
<dbReference type="Pfam" id="PF00005">
    <property type="entry name" value="ABC_tran"/>
    <property type="match status" value="2"/>
</dbReference>
<dbReference type="InterPro" id="IPR036640">
    <property type="entry name" value="ABC1_TM_sf"/>
</dbReference>
<feature type="domain" description="ABC transmembrane type-1" evidence="11">
    <location>
        <begin position="337"/>
        <end position="613"/>
    </location>
</feature>
<evidence type="ECO:0000256" key="9">
    <source>
        <dbReference type="SAM" id="Phobius"/>
    </source>
</evidence>
<keyword evidence="4" id="KW-0547">Nucleotide-binding</keyword>
<dbReference type="InterPro" id="IPR017871">
    <property type="entry name" value="ABC_transporter-like_CS"/>
</dbReference>
<dbReference type="Gene3D" id="1.20.1560.10">
    <property type="entry name" value="ABC transporter type 1, transmembrane domain"/>
    <property type="match status" value="2"/>
</dbReference>
<dbReference type="CDD" id="cd03244">
    <property type="entry name" value="ABCC_MRP_domain2"/>
    <property type="match status" value="1"/>
</dbReference>
<evidence type="ECO:0000313" key="13">
    <source>
        <dbReference type="RefSeq" id="XP_015276967.1"/>
    </source>
</evidence>
<dbReference type="InterPro" id="IPR050173">
    <property type="entry name" value="ABC_transporter_C-like"/>
</dbReference>
<dbReference type="CDD" id="cd18598">
    <property type="entry name" value="ABC_6TM_MRP7_D1_like"/>
    <property type="match status" value="1"/>
</dbReference>
<dbReference type="PANTHER" id="PTHR24223:SF330">
    <property type="entry name" value="ATP-BINDING CASSETTE SUB-FAMILY C MEMBER 10"/>
    <property type="match status" value="1"/>
</dbReference>
<feature type="compositionally biased region" description="Polar residues" evidence="8">
    <location>
        <begin position="649"/>
        <end position="659"/>
    </location>
</feature>
<keyword evidence="6 9" id="KW-1133">Transmembrane helix</keyword>
<evidence type="ECO:0000256" key="8">
    <source>
        <dbReference type="SAM" id="MobiDB-lite"/>
    </source>
</evidence>
<sequence>MEEILADLCASSPTDPLPVWEHGNVGHCFNQLILNVFPHAILAIVSACYIGTPRSLDSGNVHRPGWKCRIAASFILAGLSVLDIIPAAVWRRELGSLYLEVLASGIATLAWLTHSLALLALYKSPCSFSRGPATLLILAFFPIPSLIITLVWRCQTEMGVQDLQPGTVFRVSILCLQLTTVVFYIIGYIMPMSSRHDFFCINDSWQHEPLMTGSGISVPTWQGVAEDGESWLSRFSYAWMNPLMKRGYQWMLNRPQDVYQLPRRLQAVRVCERFSSCWQKKAAFRQDVEETTSSTNRLFAKSDGFPSPEHHHNIRKRVSLLSVLHAAFGLRYYSLGLLKLAGSLLGFSGPLLLNLLVSFMESRQEPLSHGVLYALGLFAGAFLGAIMRNQFSYEVNKMMLMVRTAVISAIYQKAIGVSGSSLASFTTGEIVNFMSTDTDRLVNFCLSFHELWSLPFQFAITLYLLYQQVGIAFLGGLALALLLVPVNKVVANRIMENNKEMLKHKDTRVKLMTEFLCGMRVIKFYTWEQHFGTRVYGCRAKELKSLRAIKYLDAVCVYLWAALPVVVSIVIFITYVLLGHQLSATKVFTALALVGMLILPLNNFPWVLNGILEAKVSLDRIQHFLELTDQDLDAYYSRAGPSDPCSTLEMHQSTFSWSPPSKDGAEQHGPRGSLQLFIEDLTVAKGKLVGVVGKVGCGKSTLLAAITGELSSQGELVYIGDLERGFGLATQEPWIQFTSIRENILFGKEYDARFYQEVVEACALSDDLNILPAGDQTEVGENGVTLSGGQKARIALARAVYQEKDIYLLDDPLAAVDADVANHLMQKCILGILRNKTRILCTHRTEFLENADIVLLMDSGRILKTGTPAEVLPLVEAAPKLMETDKRKKDKIPTEHIQEEDVEPEEEQPSCFLKQEEEKKEGAVAFLVYRAYWLAVGSCLALCVLLSLLLMQASRNVSDWWLSNWISSLPHAENASIRSLSCLPSSQLLLFSHGGLISPVLASIPSNGTLDVKFYLTVYGSIAGANSVFTILRAFLFAYGTIRAAAVIHNRLLRRIMKATMTFFDSTPAGRILNRFSSDLYCVDDSLPFMLNIFLANVFGLLGMLVMITYGLPWIGLVLLPLAAVYYSIQRYYRRTSRELKRLYSLTLSPIYTHFSETLTGLSTIRATRATGRFETENQLRLELNQRCRFASNTAMQWLDIRLQMIGVAVVTAIAVIAIIQHQRKLGNPGLVGLALSYALSVTNLLSGLITSFTQTETMMVSVERAEEYATEIPIEPQEGLLQVASDWPSRGHIEFQQVVLAYRPELPNALDGVTLTIYPGEKVGIVGRTGSGKSTLFLALFRMVELRAGRILLDNIDSHYVSLKELRSRLAIIPQDPFLFSGSVRENLDPQGQYTDADLYQVLEQCHLQEVITEMGGLDCELGERGKSLSVGQRQLVCLARALLTQAKVLCIDEATASVDHKTDRLLQQTIRQRFADKTVLTIAHRLNTILDSDRVLVMHAGKVAEFDSPAVLSKKQDSMFQHLLHSGQQ</sequence>
<dbReference type="Proteomes" id="UP000694871">
    <property type="component" value="Unplaced"/>
</dbReference>
<feature type="transmembrane region" description="Helical" evidence="9">
    <location>
        <begin position="167"/>
        <end position="189"/>
    </location>
</feature>
<comment type="subcellular location">
    <subcellularLocation>
        <location evidence="1">Membrane</location>
    </subcellularLocation>
</comment>
<feature type="region of interest" description="Disordered" evidence="8">
    <location>
        <begin position="643"/>
        <end position="670"/>
    </location>
</feature>
<feature type="transmembrane region" description="Helical" evidence="9">
    <location>
        <begin position="133"/>
        <end position="152"/>
    </location>
</feature>
<feature type="transmembrane region" description="Helical" evidence="9">
    <location>
        <begin position="1232"/>
        <end position="1250"/>
    </location>
</feature>
<evidence type="ECO:0000256" key="3">
    <source>
        <dbReference type="ARBA" id="ARBA00022692"/>
    </source>
</evidence>
<feature type="transmembrane region" description="Helical" evidence="9">
    <location>
        <begin position="70"/>
        <end position="89"/>
    </location>
</feature>
<evidence type="ECO:0000256" key="7">
    <source>
        <dbReference type="ARBA" id="ARBA00023136"/>
    </source>
</evidence>
<dbReference type="PROSITE" id="PS50893">
    <property type="entry name" value="ABC_TRANSPORTER_2"/>
    <property type="match status" value="2"/>
</dbReference>
<feature type="transmembrane region" description="Helical" evidence="9">
    <location>
        <begin position="460"/>
        <end position="484"/>
    </location>
</feature>
<keyword evidence="3 9" id="KW-0812">Transmembrane</keyword>
<evidence type="ECO:0000259" key="11">
    <source>
        <dbReference type="PROSITE" id="PS50929"/>
    </source>
</evidence>
<dbReference type="PROSITE" id="PS00211">
    <property type="entry name" value="ABC_TRANSPORTER_1"/>
    <property type="match status" value="2"/>
</dbReference>
<feature type="transmembrane region" description="Helical" evidence="9">
    <location>
        <begin position="1114"/>
        <end position="1133"/>
    </location>
</feature>
<feature type="transmembrane region" description="Helical" evidence="9">
    <location>
        <begin position="340"/>
        <end position="359"/>
    </location>
</feature>
<dbReference type="InterPro" id="IPR027417">
    <property type="entry name" value="P-loop_NTPase"/>
</dbReference>